<feature type="transmembrane region" description="Helical" evidence="2">
    <location>
        <begin position="273"/>
        <end position="292"/>
    </location>
</feature>
<dbReference type="InterPro" id="IPR048233">
    <property type="entry name" value="MFS_MCT_13"/>
</dbReference>
<keyword evidence="2" id="KW-0812">Transmembrane</keyword>
<dbReference type="PANTHER" id="PTHR11360">
    <property type="entry name" value="MONOCARBOXYLATE TRANSPORTER"/>
    <property type="match status" value="1"/>
</dbReference>
<dbReference type="InterPro" id="IPR036259">
    <property type="entry name" value="MFS_trans_sf"/>
</dbReference>
<reference evidence="4 5" key="1">
    <citation type="submission" date="2021-06" db="EMBL/GenBank/DDBJ databases">
        <authorList>
            <person name="Palmer J.M."/>
        </authorList>
    </citation>
    <scope>NUCLEOTIDE SEQUENCE [LARGE SCALE GENOMIC DNA]</scope>
    <source>
        <strain evidence="5">if_2019</strain>
        <tissue evidence="4">Muscle</tissue>
    </source>
</reference>
<evidence type="ECO:0000313" key="4">
    <source>
        <dbReference type="EMBL" id="MEQ2241429.1"/>
    </source>
</evidence>
<feature type="transmembrane region" description="Helical" evidence="2">
    <location>
        <begin position="177"/>
        <end position="199"/>
    </location>
</feature>
<feature type="domain" description="Major facilitator superfamily (MFS) profile" evidence="3">
    <location>
        <begin position="25"/>
        <end position="423"/>
    </location>
</feature>
<dbReference type="PROSITE" id="PS50850">
    <property type="entry name" value="MFS"/>
    <property type="match status" value="1"/>
</dbReference>
<feature type="transmembrane region" description="Helical" evidence="2">
    <location>
        <begin position="240"/>
        <end position="261"/>
    </location>
</feature>
<evidence type="ECO:0000259" key="3">
    <source>
        <dbReference type="PROSITE" id="PS50850"/>
    </source>
</evidence>
<sequence>MTNSKLKSKSQGNGVESPDGGWGWVLVVAMFVSTSLVFGLMRSLGVFFVEFVQYFEESAQAISWISSIGLAAQQFFSPLGAALCNAYNTRPVVMTGGFLSGLGLILASQATCLVHLYLTMGVISGLGWGLVFTPMVATVMANFTHRRALAVGLGFSSIGLSSFAFNPLFQLLVETYAWRGALLILGGLSLNIMACGALIRPECRSKGPAKLDSQSRLPCSDMLQRVSSYLEVSLLCERPYLTYTLGVTLFNFGYFVPYFHLVAHSRHVGFSEYGAAFIMSAAGVTDIFGRIVSGWFSDLGHFRVIHLLILWTVLAGVFIMLLPVSSLMGSYSALMVISLLYGFCSGALTSMVFAVVPMIMGVERMMGGLGLLQLIESCAGLLGTPLSGWLRDNTGNYVASFMVAGSFILLGSLTMTTLPHFFSCTDPPPPKRPVLIDNSDALRLELAQKNCCSSEMNHQAVEQTKR</sequence>
<keyword evidence="2" id="KW-0472">Membrane</keyword>
<dbReference type="PANTHER" id="PTHR11360:SF19">
    <property type="entry name" value="MONOCARBOXYLATE TRANSPORTER 13"/>
    <property type="match status" value="1"/>
</dbReference>
<dbReference type="InterPro" id="IPR050327">
    <property type="entry name" value="Proton-linked_MCT"/>
</dbReference>
<keyword evidence="5" id="KW-1185">Reference proteome</keyword>
<gene>
    <name evidence="4" type="ORF">ILYODFUR_025156</name>
</gene>
<dbReference type="Proteomes" id="UP001482620">
    <property type="component" value="Unassembled WGS sequence"/>
</dbReference>
<feature type="transmembrane region" description="Helical" evidence="2">
    <location>
        <begin position="91"/>
        <end position="110"/>
    </location>
</feature>
<dbReference type="CDD" id="cd17423">
    <property type="entry name" value="MFS_MCT11_13"/>
    <property type="match status" value="1"/>
</dbReference>
<feature type="transmembrane region" description="Helical" evidence="2">
    <location>
        <begin position="148"/>
        <end position="165"/>
    </location>
</feature>
<dbReference type="InterPro" id="IPR020846">
    <property type="entry name" value="MFS_dom"/>
</dbReference>
<comment type="caution">
    <text evidence="4">The sequence shown here is derived from an EMBL/GenBank/DDBJ whole genome shotgun (WGS) entry which is preliminary data.</text>
</comment>
<name>A0ABV0U8A3_9TELE</name>
<evidence type="ECO:0000313" key="5">
    <source>
        <dbReference type="Proteomes" id="UP001482620"/>
    </source>
</evidence>
<feature type="transmembrane region" description="Helical" evidence="2">
    <location>
        <begin position="116"/>
        <end position="136"/>
    </location>
</feature>
<feature type="transmembrane region" description="Helical" evidence="2">
    <location>
        <begin position="61"/>
        <end position="84"/>
    </location>
</feature>
<protein>
    <recommendedName>
        <fullName evidence="3">Major facilitator superfamily (MFS) profile domain-containing protein</fullName>
    </recommendedName>
</protein>
<dbReference type="SUPFAM" id="SSF103473">
    <property type="entry name" value="MFS general substrate transporter"/>
    <property type="match status" value="1"/>
</dbReference>
<evidence type="ECO:0000256" key="1">
    <source>
        <dbReference type="ARBA" id="ARBA00004141"/>
    </source>
</evidence>
<feature type="transmembrane region" description="Helical" evidence="2">
    <location>
        <begin position="304"/>
        <end position="325"/>
    </location>
</feature>
<keyword evidence="2" id="KW-1133">Transmembrane helix</keyword>
<comment type="subcellular location">
    <subcellularLocation>
        <location evidence="1">Membrane</location>
        <topology evidence="1">Multi-pass membrane protein</topology>
    </subcellularLocation>
</comment>
<evidence type="ECO:0000256" key="2">
    <source>
        <dbReference type="SAM" id="Phobius"/>
    </source>
</evidence>
<feature type="transmembrane region" description="Helical" evidence="2">
    <location>
        <begin position="368"/>
        <end position="386"/>
    </location>
</feature>
<accession>A0ABV0U8A3</accession>
<dbReference type="EMBL" id="JAHRIQ010060972">
    <property type="protein sequence ID" value="MEQ2241429.1"/>
    <property type="molecule type" value="Genomic_DNA"/>
</dbReference>
<feature type="transmembrane region" description="Helical" evidence="2">
    <location>
        <begin position="21"/>
        <end position="41"/>
    </location>
</feature>
<dbReference type="InterPro" id="IPR011701">
    <property type="entry name" value="MFS"/>
</dbReference>
<dbReference type="Pfam" id="PF07690">
    <property type="entry name" value="MFS_1"/>
    <property type="match status" value="1"/>
</dbReference>
<organism evidence="4 5">
    <name type="scientific">Ilyodon furcidens</name>
    <name type="common">goldbreast splitfin</name>
    <dbReference type="NCBI Taxonomy" id="33524"/>
    <lineage>
        <taxon>Eukaryota</taxon>
        <taxon>Metazoa</taxon>
        <taxon>Chordata</taxon>
        <taxon>Craniata</taxon>
        <taxon>Vertebrata</taxon>
        <taxon>Euteleostomi</taxon>
        <taxon>Actinopterygii</taxon>
        <taxon>Neopterygii</taxon>
        <taxon>Teleostei</taxon>
        <taxon>Neoteleostei</taxon>
        <taxon>Acanthomorphata</taxon>
        <taxon>Ovalentaria</taxon>
        <taxon>Atherinomorphae</taxon>
        <taxon>Cyprinodontiformes</taxon>
        <taxon>Goodeidae</taxon>
        <taxon>Ilyodon</taxon>
    </lineage>
</organism>
<feature type="transmembrane region" description="Helical" evidence="2">
    <location>
        <begin position="398"/>
        <end position="422"/>
    </location>
</feature>
<feature type="transmembrane region" description="Helical" evidence="2">
    <location>
        <begin position="331"/>
        <end position="356"/>
    </location>
</feature>
<proteinExistence type="predicted"/>
<dbReference type="Gene3D" id="1.20.1250.20">
    <property type="entry name" value="MFS general substrate transporter like domains"/>
    <property type="match status" value="1"/>
</dbReference>